<evidence type="ECO:0000256" key="8">
    <source>
        <dbReference type="SAM" id="Phobius"/>
    </source>
</evidence>
<comment type="subcellular location">
    <subcellularLocation>
        <location evidence="1">Membrane</location>
        <topology evidence="1">Single-pass membrane protein</topology>
    </subcellularLocation>
</comment>
<feature type="region of interest" description="Disordered" evidence="7">
    <location>
        <begin position="1"/>
        <end position="24"/>
    </location>
</feature>
<dbReference type="Gene3D" id="2.40.50.100">
    <property type="match status" value="1"/>
</dbReference>
<evidence type="ECO:0000313" key="12">
    <source>
        <dbReference type="Proteomes" id="UP001442494"/>
    </source>
</evidence>
<dbReference type="InterPro" id="IPR058982">
    <property type="entry name" value="Beta-barrel_AprE"/>
</dbReference>
<dbReference type="Pfam" id="PF26002">
    <property type="entry name" value="Beta-barrel_AprE"/>
    <property type="match status" value="1"/>
</dbReference>
<evidence type="ECO:0000256" key="6">
    <source>
        <dbReference type="SAM" id="Coils"/>
    </source>
</evidence>
<evidence type="ECO:0000259" key="10">
    <source>
        <dbReference type="Pfam" id="PF26002"/>
    </source>
</evidence>
<dbReference type="EMBL" id="JAMPKK010000013">
    <property type="protein sequence ID" value="MEP0864393.1"/>
    <property type="molecule type" value="Genomic_DNA"/>
</dbReference>
<evidence type="ECO:0000259" key="9">
    <source>
        <dbReference type="Pfam" id="PF25917"/>
    </source>
</evidence>
<keyword evidence="5 8" id="KW-0472">Membrane</keyword>
<evidence type="ECO:0000256" key="3">
    <source>
        <dbReference type="ARBA" id="ARBA00022692"/>
    </source>
</evidence>
<sequence>MMNQQNGTNSNNRPAAASEAKSELEKLYPQPSNKNLKYTHNSKFEQPVILRQSPMWSRAIVWGIIGVTTFSFVWASVVKIEEAIPAQGKLEPQGAVKEIQAPVGGVVRTIHVEDGQRVKQGELLLSLDTTAAQAQKNSLDNIFQALIQENQFYRTILNGQNSPARIEQAIAQLNLPPEIASLTKSRSALASENKLYRTQLTGSFQGADLTLEQQARLQSSLEELKSRTVAAELEVKQLERQLSQNELQLANAKNVLVVNERIFNDLKPLMKDGGISRIQFLRQQQEVGTRQAEVNQLLQEEERLRFAIAQAKEKQQNTVSLSKKDLFSQIADNEKKLAEIDGQLNKAMVENDKRLAEIKSQLSQAQLTLKYQEIRSPVNGVVFDLQAHTPGFVATTSEPILKIVPSENLIAKIFITNKDIGFVKAEDKMQVDVRIDSFPFSEFGDIKGELISIGSDALPPTEIRPFYSFPAKIRLDQQFIVINGRQMPLQSGMSLSANIKVRKRPVISIFTDLFIQKIESLKFVR</sequence>
<comment type="caution">
    <text evidence="11">The sequence shown here is derived from an EMBL/GenBank/DDBJ whole genome shotgun (WGS) entry which is preliminary data.</text>
</comment>
<feature type="domain" description="AprE-like beta-barrel" evidence="10">
    <location>
        <begin position="409"/>
        <end position="501"/>
    </location>
</feature>
<evidence type="ECO:0000256" key="1">
    <source>
        <dbReference type="ARBA" id="ARBA00004167"/>
    </source>
</evidence>
<evidence type="ECO:0000256" key="7">
    <source>
        <dbReference type="SAM" id="MobiDB-lite"/>
    </source>
</evidence>
<gene>
    <name evidence="11" type="ORF">NDI37_07910</name>
</gene>
<dbReference type="InterPro" id="IPR058625">
    <property type="entry name" value="MdtA-like_BSH"/>
</dbReference>
<keyword evidence="6" id="KW-0175">Coiled coil</keyword>
<feature type="compositionally biased region" description="Polar residues" evidence="7">
    <location>
        <begin position="1"/>
        <end position="13"/>
    </location>
</feature>
<dbReference type="PANTHER" id="PTHR30386:SF26">
    <property type="entry name" value="TRANSPORT PROTEIN COMB"/>
    <property type="match status" value="1"/>
</dbReference>
<feature type="domain" description="Multidrug resistance protein MdtA-like barrel-sandwich hybrid" evidence="9">
    <location>
        <begin position="98"/>
        <end position="389"/>
    </location>
</feature>
<keyword evidence="12" id="KW-1185">Reference proteome</keyword>
<dbReference type="InterPro" id="IPR050739">
    <property type="entry name" value="MFP"/>
</dbReference>
<evidence type="ECO:0000256" key="5">
    <source>
        <dbReference type="ARBA" id="ARBA00023136"/>
    </source>
</evidence>
<accession>A0ABV0JLT1</accession>
<evidence type="ECO:0000313" key="11">
    <source>
        <dbReference type="EMBL" id="MEP0864393.1"/>
    </source>
</evidence>
<dbReference type="PRINTS" id="PR01490">
    <property type="entry name" value="RTXTOXIND"/>
</dbReference>
<feature type="transmembrane region" description="Helical" evidence="8">
    <location>
        <begin position="59"/>
        <end position="77"/>
    </location>
</feature>
<evidence type="ECO:0000256" key="2">
    <source>
        <dbReference type="ARBA" id="ARBA00009477"/>
    </source>
</evidence>
<dbReference type="PANTHER" id="PTHR30386">
    <property type="entry name" value="MEMBRANE FUSION SUBUNIT OF EMRAB-TOLC MULTIDRUG EFFLUX PUMP"/>
    <property type="match status" value="1"/>
</dbReference>
<dbReference type="Pfam" id="PF25917">
    <property type="entry name" value="BSH_RND"/>
    <property type="match status" value="1"/>
</dbReference>
<dbReference type="SUPFAM" id="SSF111369">
    <property type="entry name" value="HlyD-like secretion proteins"/>
    <property type="match status" value="1"/>
</dbReference>
<feature type="coiled-coil region" evidence="6">
    <location>
        <begin position="221"/>
        <end position="255"/>
    </location>
</feature>
<dbReference type="Gene3D" id="2.40.30.170">
    <property type="match status" value="1"/>
</dbReference>
<protein>
    <submittedName>
        <fullName evidence="11">HlyD family efflux transporter periplasmic adaptor subunit</fullName>
    </submittedName>
</protein>
<keyword evidence="3 8" id="KW-0812">Transmembrane</keyword>
<proteinExistence type="inferred from homology"/>
<keyword evidence="4 8" id="KW-1133">Transmembrane helix</keyword>
<name>A0ABV0JLT1_9CYAN</name>
<organism evidence="11 12">
    <name type="scientific">Funiculus sociatus GB2-A5</name>
    <dbReference type="NCBI Taxonomy" id="2933946"/>
    <lineage>
        <taxon>Bacteria</taxon>
        <taxon>Bacillati</taxon>
        <taxon>Cyanobacteriota</taxon>
        <taxon>Cyanophyceae</taxon>
        <taxon>Coleofasciculales</taxon>
        <taxon>Coleofasciculaceae</taxon>
        <taxon>Funiculus</taxon>
    </lineage>
</organism>
<dbReference type="Proteomes" id="UP001442494">
    <property type="component" value="Unassembled WGS sequence"/>
</dbReference>
<comment type="similarity">
    <text evidence="2">Belongs to the membrane fusion protein (MFP) (TC 8.A.1) family.</text>
</comment>
<reference evidence="11 12" key="1">
    <citation type="submission" date="2022-04" db="EMBL/GenBank/DDBJ databases">
        <title>Positive selection, recombination, and allopatry shape intraspecific diversity of widespread and dominant cyanobacteria.</title>
        <authorList>
            <person name="Wei J."/>
            <person name="Shu W."/>
            <person name="Hu C."/>
        </authorList>
    </citation>
    <scope>NUCLEOTIDE SEQUENCE [LARGE SCALE GENOMIC DNA]</scope>
    <source>
        <strain evidence="11 12">GB2-A5</strain>
    </source>
</reference>
<evidence type="ECO:0000256" key="4">
    <source>
        <dbReference type="ARBA" id="ARBA00022989"/>
    </source>
</evidence>